<dbReference type="EMBL" id="AHAM01000271">
    <property type="protein sequence ID" value="EHK53416.1"/>
    <property type="molecule type" value="Genomic_DNA"/>
</dbReference>
<proteinExistence type="predicted"/>
<dbReference type="AlphaFoldDB" id="H0I0U4"/>
<reference evidence="2 3" key="1">
    <citation type="journal article" date="2012" name="J. Bacteriol.">
        <title>Draft Genome Sequence of Mesorhizobium alhagi CCNWXJ12-2T, a Novel Salt-Resistant Species Isolated from the Desert of Northwestern China.</title>
        <authorList>
            <person name="Zhou M."/>
            <person name="Chen W."/>
            <person name="Chen H."/>
            <person name="Wei G."/>
        </authorList>
    </citation>
    <scope>NUCLEOTIDE SEQUENCE [LARGE SCALE GENOMIC DNA]</scope>
    <source>
        <strain evidence="2 3">CCNWXJ12-2</strain>
    </source>
</reference>
<feature type="region of interest" description="Disordered" evidence="1">
    <location>
        <begin position="1"/>
        <end position="40"/>
    </location>
</feature>
<sequence>MANDAGRLADSLHPAAKESIGGTKKLIEKNEPAQLGVNVR</sequence>
<dbReference type="Proteomes" id="UP000003250">
    <property type="component" value="Unassembled WGS sequence"/>
</dbReference>
<evidence type="ECO:0000313" key="2">
    <source>
        <dbReference type="EMBL" id="EHK53416.1"/>
    </source>
</evidence>
<accession>H0I0U4</accession>
<protein>
    <submittedName>
        <fullName evidence="2">Uncharacterized protein</fullName>
    </submittedName>
</protein>
<keyword evidence="3" id="KW-1185">Reference proteome</keyword>
<name>H0I0U4_9HYPH</name>
<organism evidence="2 3">
    <name type="scientific">Mesorhizobium alhagi CCNWXJ12-2</name>
    <dbReference type="NCBI Taxonomy" id="1107882"/>
    <lineage>
        <taxon>Bacteria</taxon>
        <taxon>Pseudomonadati</taxon>
        <taxon>Pseudomonadota</taxon>
        <taxon>Alphaproteobacteria</taxon>
        <taxon>Hyphomicrobiales</taxon>
        <taxon>Phyllobacteriaceae</taxon>
        <taxon>Allomesorhizobium</taxon>
    </lineage>
</organism>
<evidence type="ECO:0000256" key="1">
    <source>
        <dbReference type="SAM" id="MobiDB-lite"/>
    </source>
</evidence>
<dbReference type="PATRIC" id="fig|1107882.3.peg.5881"/>
<gene>
    <name evidence="2" type="ORF">MAXJ12_30407</name>
</gene>
<evidence type="ECO:0000313" key="3">
    <source>
        <dbReference type="Proteomes" id="UP000003250"/>
    </source>
</evidence>